<evidence type="ECO:0000259" key="2">
    <source>
        <dbReference type="PROSITE" id="PS51832"/>
    </source>
</evidence>
<reference evidence="3 4" key="1">
    <citation type="submission" date="2020-04" db="EMBL/GenBank/DDBJ databases">
        <title>Metagenomic profiling of ammonia- and methane-oxidizing microorganisms in a Dutch drinking water treatment plant.</title>
        <authorList>
            <person name="Poghosyan L."/>
            <person name="Leucker S."/>
        </authorList>
    </citation>
    <scope>NUCLEOTIDE SEQUENCE [LARGE SCALE GENOMIC DNA]</scope>
    <source>
        <strain evidence="3">S-RSF-IL-03</strain>
    </source>
</reference>
<name>A0A849SD98_UNCEI</name>
<feature type="region of interest" description="Disordered" evidence="1">
    <location>
        <begin position="187"/>
        <end position="234"/>
    </location>
</feature>
<sequence>MSDEATPDSGARNPVRSAAARAAMGTDDKQREIALQLLPRISAVIRVSRSYSSDNMVFVQQLESVLALIESTLEETGEVVLVSLESDLFLNGFRIPVRNSNVKHHQHLLDELSKRRIAGLKLTQGVTTAELSTFFRLFKEPEAYNGTDLLRACVGNGIDHVIPVIHASTDNPEDGFGYDLYWEASKPPGDEALSERGGEDWGGGGPGAKYGLRSHGPEGLGSGDGSGGDSSAEFAAPRGAARKTYANAVQGARSLLTNTSLQNGMEMRHAKRVVQPLVDGGNIEMPAVLGLHTLSHRDEYTYAHAVNVTLVAVTIGHFLELDRRALLDLGVAALMHDVGKHLVADHVHHPFDHFDAADWEAVRRHPIEGAKLIARSTTLNGTTLRCMKVALEHHMTTGTDSYPVLENGWKPSMLSRIVQVADCYASLQGHRSERGANITPYMALGMMLGPLKPKFDPAMLWALVQTLGYFPPGQLIEMDDGSIAVVLSPNAKDLGRPHVRVLIHADGRRIEDVLVELRPIPDDRTVKRALPPESYPVDPGALGTM</sequence>
<evidence type="ECO:0000256" key="1">
    <source>
        <dbReference type="SAM" id="MobiDB-lite"/>
    </source>
</evidence>
<organism evidence="3 4">
    <name type="scientific">Eiseniibacteriota bacterium</name>
    <dbReference type="NCBI Taxonomy" id="2212470"/>
    <lineage>
        <taxon>Bacteria</taxon>
        <taxon>Candidatus Eiseniibacteriota</taxon>
    </lineage>
</organism>
<dbReference type="PROSITE" id="PS51832">
    <property type="entry name" value="HD_GYP"/>
    <property type="match status" value="1"/>
</dbReference>
<gene>
    <name evidence="3" type="ORF">HOP12_04135</name>
</gene>
<dbReference type="InterPro" id="IPR003607">
    <property type="entry name" value="HD/PDEase_dom"/>
</dbReference>
<dbReference type="Gene3D" id="1.10.3210.10">
    <property type="entry name" value="Hypothetical protein af1432"/>
    <property type="match status" value="1"/>
</dbReference>
<dbReference type="CDD" id="cd00077">
    <property type="entry name" value="HDc"/>
    <property type="match status" value="1"/>
</dbReference>
<accession>A0A849SD98</accession>
<dbReference type="PANTHER" id="PTHR43155:SF2">
    <property type="entry name" value="CYCLIC DI-GMP PHOSPHODIESTERASE PA4108"/>
    <property type="match status" value="1"/>
</dbReference>
<evidence type="ECO:0000313" key="4">
    <source>
        <dbReference type="Proteomes" id="UP000580839"/>
    </source>
</evidence>
<comment type="caution">
    <text evidence="3">The sequence shown here is derived from an EMBL/GenBank/DDBJ whole genome shotgun (WGS) entry which is preliminary data.</text>
</comment>
<protein>
    <submittedName>
        <fullName evidence="3">HD domain-containing protein</fullName>
    </submittedName>
</protein>
<dbReference type="AlphaFoldDB" id="A0A849SD98"/>
<dbReference type="EMBL" id="JABFRW010000043">
    <property type="protein sequence ID" value="NOT33342.1"/>
    <property type="molecule type" value="Genomic_DNA"/>
</dbReference>
<dbReference type="SMART" id="SM00471">
    <property type="entry name" value="HDc"/>
    <property type="match status" value="1"/>
</dbReference>
<feature type="domain" description="HD-GYP" evidence="2">
    <location>
        <begin position="279"/>
        <end position="479"/>
    </location>
</feature>
<dbReference type="Pfam" id="PF13487">
    <property type="entry name" value="HD_5"/>
    <property type="match status" value="1"/>
</dbReference>
<dbReference type="SUPFAM" id="SSF109604">
    <property type="entry name" value="HD-domain/PDEase-like"/>
    <property type="match status" value="1"/>
</dbReference>
<dbReference type="PANTHER" id="PTHR43155">
    <property type="entry name" value="CYCLIC DI-GMP PHOSPHODIESTERASE PA4108-RELATED"/>
    <property type="match status" value="1"/>
</dbReference>
<dbReference type="Proteomes" id="UP000580839">
    <property type="component" value="Unassembled WGS sequence"/>
</dbReference>
<proteinExistence type="predicted"/>
<feature type="compositionally biased region" description="Gly residues" evidence="1">
    <location>
        <begin position="218"/>
        <end position="228"/>
    </location>
</feature>
<feature type="region of interest" description="Disordered" evidence="1">
    <location>
        <begin position="1"/>
        <end position="24"/>
    </location>
</feature>
<dbReference type="InterPro" id="IPR037522">
    <property type="entry name" value="HD_GYP_dom"/>
</dbReference>
<evidence type="ECO:0000313" key="3">
    <source>
        <dbReference type="EMBL" id="NOT33342.1"/>
    </source>
</evidence>